<dbReference type="Proteomes" id="UP000054826">
    <property type="component" value="Unassembled WGS sequence"/>
</dbReference>
<protein>
    <submittedName>
        <fullName evidence="2">Uncharacterized protein</fullName>
    </submittedName>
</protein>
<comment type="caution">
    <text evidence="2">The sequence shown here is derived from an EMBL/GenBank/DDBJ whole genome shotgun (WGS) entry which is preliminary data.</text>
</comment>
<keyword evidence="1" id="KW-1133">Transmembrane helix</keyword>
<evidence type="ECO:0000256" key="1">
    <source>
        <dbReference type="SAM" id="Phobius"/>
    </source>
</evidence>
<evidence type="ECO:0000313" key="2">
    <source>
        <dbReference type="EMBL" id="KRZ37670.1"/>
    </source>
</evidence>
<organism evidence="2 3">
    <name type="scientific">Trichinella pseudospiralis</name>
    <name type="common">Parasitic roundworm</name>
    <dbReference type="NCBI Taxonomy" id="6337"/>
    <lineage>
        <taxon>Eukaryota</taxon>
        <taxon>Metazoa</taxon>
        <taxon>Ecdysozoa</taxon>
        <taxon>Nematoda</taxon>
        <taxon>Enoplea</taxon>
        <taxon>Dorylaimia</taxon>
        <taxon>Trichinellida</taxon>
        <taxon>Trichinellidae</taxon>
        <taxon>Trichinella</taxon>
    </lineage>
</organism>
<reference evidence="2 3" key="1">
    <citation type="submission" date="2015-01" db="EMBL/GenBank/DDBJ databases">
        <title>Evolution of Trichinella species and genotypes.</title>
        <authorList>
            <person name="Korhonen P.K."/>
            <person name="Edoardo P."/>
            <person name="Giuseppe L.R."/>
            <person name="Gasser R.B."/>
        </authorList>
    </citation>
    <scope>NUCLEOTIDE SEQUENCE [LARGE SCALE GENOMIC DNA]</scope>
    <source>
        <strain evidence="2">ISS176</strain>
    </source>
</reference>
<evidence type="ECO:0000313" key="3">
    <source>
        <dbReference type="Proteomes" id="UP000054826"/>
    </source>
</evidence>
<name>A0A0V1JRU5_TRIPS</name>
<proteinExistence type="predicted"/>
<gene>
    <name evidence="2" type="ORF">T4C_9323</name>
</gene>
<feature type="transmembrane region" description="Helical" evidence="1">
    <location>
        <begin position="50"/>
        <end position="69"/>
    </location>
</feature>
<feature type="non-terminal residue" evidence="2">
    <location>
        <position position="1"/>
    </location>
</feature>
<keyword evidence="1" id="KW-0472">Membrane</keyword>
<dbReference type="AlphaFoldDB" id="A0A0V1JRU5"/>
<sequence length="90" mass="10727">LFTLFCKSTLRFSLIRKYLFLNMFAFSKITSTSLIIHGLLLKIKVKIKKLFFKIFLFLNIIDFFISNIFKKKRNIIIITIVVSNDKFSRI</sequence>
<dbReference type="EMBL" id="JYDV01000055">
    <property type="protein sequence ID" value="KRZ37670.1"/>
    <property type="molecule type" value="Genomic_DNA"/>
</dbReference>
<feature type="transmembrane region" description="Helical" evidence="1">
    <location>
        <begin position="20"/>
        <end position="41"/>
    </location>
</feature>
<accession>A0A0V1JRU5</accession>
<keyword evidence="1" id="KW-0812">Transmembrane</keyword>